<comment type="caution">
    <text evidence="3">The sequence shown here is derived from an EMBL/GenBank/DDBJ whole genome shotgun (WGS) entry which is preliminary data.</text>
</comment>
<feature type="compositionally biased region" description="Basic residues" evidence="1">
    <location>
        <begin position="157"/>
        <end position="171"/>
    </location>
</feature>
<feature type="compositionally biased region" description="Polar residues" evidence="1">
    <location>
        <begin position="1"/>
        <end position="17"/>
    </location>
</feature>
<feature type="domain" description="DUF8035" evidence="2">
    <location>
        <begin position="253"/>
        <end position="306"/>
    </location>
</feature>
<dbReference type="EMBL" id="JBBBZM010000035">
    <property type="protein sequence ID" value="KAL0637425.1"/>
    <property type="molecule type" value="Genomic_DNA"/>
</dbReference>
<organism evidence="3 4">
    <name type="scientific">Discina gigas</name>
    <dbReference type="NCBI Taxonomy" id="1032678"/>
    <lineage>
        <taxon>Eukaryota</taxon>
        <taxon>Fungi</taxon>
        <taxon>Dikarya</taxon>
        <taxon>Ascomycota</taxon>
        <taxon>Pezizomycotina</taxon>
        <taxon>Pezizomycetes</taxon>
        <taxon>Pezizales</taxon>
        <taxon>Discinaceae</taxon>
        <taxon>Discina</taxon>
    </lineage>
</organism>
<protein>
    <recommendedName>
        <fullName evidence="2">DUF8035 domain-containing protein</fullName>
    </recommendedName>
</protein>
<accession>A0ABR3GNC9</accession>
<evidence type="ECO:0000313" key="4">
    <source>
        <dbReference type="Proteomes" id="UP001447188"/>
    </source>
</evidence>
<keyword evidence="4" id="KW-1185">Reference proteome</keyword>
<gene>
    <name evidence="3" type="ORF">Q9L58_003628</name>
</gene>
<name>A0ABR3GNC9_9PEZI</name>
<evidence type="ECO:0000256" key="1">
    <source>
        <dbReference type="SAM" id="MobiDB-lite"/>
    </source>
</evidence>
<dbReference type="Pfam" id="PF26118">
    <property type="entry name" value="DUF8035"/>
    <property type="match status" value="1"/>
</dbReference>
<feature type="region of interest" description="Disordered" evidence="1">
    <location>
        <begin position="1"/>
        <end position="26"/>
    </location>
</feature>
<feature type="region of interest" description="Disordered" evidence="1">
    <location>
        <begin position="146"/>
        <end position="182"/>
    </location>
</feature>
<evidence type="ECO:0000313" key="3">
    <source>
        <dbReference type="EMBL" id="KAL0637425.1"/>
    </source>
</evidence>
<dbReference type="InterPro" id="IPR058348">
    <property type="entry name" value="DUF8035"/>
</dbReference>
<proteinExistence type="predicted"/>
<evidence type="ECO:0000259" key="2">
    <source>
        <dbReference type="Pfam" id="PF26118"/>
    </source>
</evidence>
<feature type="compositionally biased region" description="Basic residues" evidence="1">
    <location>
        <begin position="352"/>
        <end position="362"/>
    </location>
</feature>
<dbReference type="Proteomes" id="UP001447188">
    <property type="component" value="Unassembled WGS sequence"/>
</dbReference>
<reference evidence="3 4" key="1">
    <citation type="submission" date="2024-02" db="EMBL/GenBank/DDBJ databases">
        <title>Discinaceae phylogenomics.</title>
        <authorList>
            <person name="Dirks A.C."/>
            <person name="James T.Y."/>
        </authorList>
    </citation>
    <scope>NUCLEOTIDE SEQUENCE [LARGE SCALE GENOMIC DNA]</scope>
    <source>
        <strain evidence="3 4">ACD0624</strain>
    </source>
</reference>
<feature type="compositionally biased region" description="Low complexity" evidence="1">
    <location>
        <begin position="146"/>
        <end position="156"/>
    </location>
</feature>
<feature type="region of interest" description="Disordered" evidence="1">
    <location>
        <begin position="343"/>
        <end position="362"/>
    </location>
</feature>
<sequence length="362" mass="41967">MARYMQTPTTDPTFSASERQRERERELERRYHARGGYDRSSVGGYGVDNSQIALYSHSDPFQNSTISIAPGYQGGYGAPHQNRGQMMSRESNVIEEPVVEHEHHHVHHHIDHGNANMSAQIAVRPRPTVQREYSYDDLYDRERRYGSGASLGSLNHSHGHRHGHRSSHHRNSSGGGGISGSRFARSDIDLNLDSSFRSRRGSVYDERESEYAIIDVPAGTRRVTVDMARETRDSDVSWRRDNGVRRSRGLGNELWTEITKDLITREAIEDCGYPYEETDLFYYIFEYLSRENISELIELTADIRRERVRDIEYESIAGRERERESRTLDWGREDTRTEIIIERGGARDSHGHGRPRRNRYYY</sequence>